<accession>A0ACC3BSM7</accession>
<dbReference type="Proteomes" id="UP000798662">
    <property type="component" value="Chromosome 1"/>
</dbReference>
<name>A0ACC3BSM7_PYRYE</name>
<evidence type="ECO:0000313" key="1">
    <source>
        <dbReference type="EMBL" id="KAK1860985.1"/>
    </source>
</evidence>
<protein>
    <submittedName>
        <fullName evidence="1">Uncharacterized protein</fullName>
    </submittedName>
</protein>
<dbReference type="EMBL" id="CM020618">
    <property type="protein sequence ID" value="KAK1860985.1"/>
    <property type="molecule type" value="Genomic_DNA"/>
</dbReference>
<organism evidence="1 2">
    <name type="scientific">Pyropia yezoensis</name>
    <name type="common">Susabi-nori</name>
    <name type="synonym">Porphyra yezoensis</name>
    <dbReference type="NCBI Taxonomy" id="2788"/>
    <lineage>
        <taxon>Eukaryota</taxon>
        <taxon>Rhodophyta</taxon>
        <taxon>Bangiophyceae</taxon>
        <taxon>Bangiales</taxon>
        <taxon>Bangiaceae</taxon>
        <taxon>Pyropia</taxon>
    </lineage>
</organism>
<gene>
    <name evidence="1" type="ORF">I4F81_003571</name>
</gene>
<evidence type="ECO:0000313" key="2">
    <source>
        <dbReference type="Proteomes" id="UP000798662"/>
    </source>
</evidence>
<keyword evidence="2" id="KW-1185">Reference proteome</keyword>
<proteinExistence type="predicted"/>
<sequence>MANVAPADGFVVPRSFTPNLSLSELTGVQRGIVIAVRGLEADCTATTTADEVKGVVAETLTPGDLFQAKLTQLPTFYKDFRTPRRLCAC</sequence>
<comment type="caution">
    <text evidence="1">The sequence shown here is derived from an EMBL/GenBank/DDBJ whole genome shotgun (WGS) entry which is preliminary data.</text>
</comment>
<reference evidence="1" key="1">
    <citation type="submission" date="2019-11" db="EMBL/GenBank/DDBJ databases">
        <title>Nori genome reveals adaptations in red seaweeds to the harsh intertidal environment.</title>
        <authorList>
            <person name="Wang D."/>
            <person name="Mao Y."/>
        </authorList>
    </citation>
    <scope>NUCLEOTIDE SEQUENCE</scope>
    <source>
        <tissue evidence="1">Gametophyte</tissue>
    </source>
</reference>